<proteinExistence type="predicted"/>
<reference evidence="2" key="1">
    <citation type="journal article" date="2019" name="Int. J. Syst. Evol. Microbiol.">
        <title>The Global Catalogue of Microorganisms (GCM) 10K type strain sequencing project: providing services to taxonomists for standard genome sequencing and annotation.</title>
        <authorList>
            <consortium name="The Broad Institute Genomics Platform"/>
            <consortium name="The Broad Institute Genome Sequencing Center for Infectious Disease"/>
            <person name="Wu L."/>
            <person name="Ma J."/>
        </authorList>
    </citation>
    <scope>NUCLEOTIDE SEQUENCE [LARGE SCALE GENOMIC DNA]</scope>
    <source>
        <strain evidence="2">JCM 17933</strain>
    </source>
</reference>
<name>A0ABP8R854_9ACTN</name>
<accession>A0ABP8R854</accession>
<protein>
    <recommendedName>
        <fullName evidence="3">WXG100 family type VII secretion target</fullName>
    </recommendedName>
</protein>
<gene>
    <name evidence="1" type="ORF">GCM10023191_097730</name>
</gene>
<evidence type="ECO:0008006" key="3">
    <source>
        <dbReference type="Google" id="ProtNLM"/>
    </source>
</evidence>
<sequence length="89" mass="9831">MGGERRGGRDLRALTQELQAAVARIQQLSDQYWHALDPTCGYMDDRAWMGPAGRRFGTAVHSYRSELQGQLAKAVRSAQDKLAGLPKTS</sequence>
<dbReference type="EMBL" id="BAABHF010000067">
    <property type="protein sequence ID" value="GAA4520600.1"/>
    <property type="molecule type" value="Genomic_DNA"/>
</dbReference>
<comment type="caution">
    <text evidence="1">The sequence shown here is derived from an EMBL/GenBank/DDBJ whole genome shotgun (WGS) entry which is preliminary data.</text>
</comment>
<evidence type="ECO:0000313" key="1">
    <source>
        <dbReference type="EMBL" id="GAA4520600.1"/>
    </source>
</evidence>
<evidence type="ECO:0000313" key="2">
    <source>
        <dbReference type="Proteomes" id="UP001500503"/>
    </source>
</evidence>
<dbReference type="Proteomes" id="UP001500503">
    <property type="component" value="Unassembled WGS sequence"/>
</dbReference>
<organism evidence="1 2">
    <name type="scientific">Actinoallomurus oryzae</name>
    <dbReference type="NCBI Taxonomy" id="502180"/>
    <lineage>
        <taxon>Bacteria</taxon>
        <taxon>Bacillati</taxon>
        <taxon>Actinomycetota</taxon>
        <taxon>Actinomycetes</taxon>
        <taxon>Streptosporangiales</taxon>
        <taxon>Thermomonosporaceae</taxon>
        <taxon>Actinoallomurus</taxon>
    </lineage>
</organism>
<keyword evidence="2" id="KW-1185">Reference proteome</keyword>